<dbReference type="STRING" id="585531.HMPREF0063_10430"/>
<organism evidence="3 4">
    <name type="scientific">Aeromicrobium marinum DSM 15272</name>
    <dbReference type="NCBI Taxonomy" id="585531"/>
    <lineage>
        <taxon>Bacteria</taxon>
        <taxon>Bacillati</taxon>
        <taxon>Actinomycetota</taxon>
        <taxon>Actinomycetes</taxon>
        <taxon>Propionibacteriales</taxon>
        <taxon>Nocardioidaceae</taxon>
        <taxon>Aeromicrobium</taxon>
    </lineage>
</organism>
<evidence type="ECO:0000256" key="2">
    <source>
        <dbReference type="SAM" id="SignalP"/>
    </source>
</evidence>
<reference evidence="3" key="1">
    <citation type="submission" date="2010-08" db="EMBL/GenBank/DDBJ databases">
        <authorList>
            <person name="Muzny D."/>
            <person name="Qin X."/>
            <person name="Buhay C."/>
            <person name="Dugan-Rocha S."/>
            <person name="Ding Y."/>
            <person name="Chen G."/>
            <person name="Hawes A."/>
            <person name="Holder M."/>
            <person name="Jhangiani S."/>
            <person name="Johnson A."/>
            <person name="Khan Z."/>
            <person name="Li Z."/>
            <person name="Liu W."/>
            <person name="Liu X."/>
            <person name="Perez L."/>
            <person name="Shen H."/>
            <person name="Wang Q."/>
            <person name="Watt J."/>
            <person name="Xi L."/>
            <person name="Xin Y."/>
            <person name="Zhou J."/>
            <person name="Deng J."/>
            <person name="Jiang H."/>
            <person name="Liu Y."/>
            <person name="Qu J."/>
            <person name="Song X.-Z."/>
            <person name="Zhang L."/>
            <person name="Villasana D."/>
            <person name="Johnson A."/>
            <person name="Liu J."/>
            <person name="Liyanage D."/>
            <person name="Lorensuhewa L."/>
            <person name="Robinson T."/>
            <person name="Song A."/>
            <person name="Song B.-B."/>
            <person name="Dinh H."/>
            <person name="Thornton R."/>
            <person name="Coyle M."/>
            <person name="Francisco L."/>
            <person name="Jackson L."/>
            <person name="Javaid M."/>
            <person name="Korchina V."/>
            <person name="Kovar C."/>
            <person name="Mata R."/>
            <person name="Mathew T."/>
            <person name="Ngo R."/>
            <person name="Nguyen L."/>
            <person name="Nguyen N."/>
            <person name="Okwuonu G."/>
            <person name="Ongeri F."/>
            <person name="Pham C."/>
            <person name="Simmons D."/>
            <person name="Wilczek-Boney K."/>
            <person name="Hale W."/>
            <person name="Jakkamsetti A."/>
            <person name="Pham P."/>
            <person name="Ruth R."/>
            <person name="San Lucas F."/>
            <person name="Warren J."/>
            <person name="Zhang J."/>
            <person name="Zhao Z."/>
            <person name="Zhou C."/>
            <person name="Zhu D."/>
            <person name="Lee S."/>
            <person name="Bess C."/>
            <person name="Blankenburg K."/>
            <person name="Forbes L."/>
            <person name="Fu Q."/>
            <person name="Gubbala S."/>
            <person name="Hirani K."/>
            <person name="Jayaseelan J.C."/>
            <person name="Lara F."/>
            <person name="Munidasa M."/>
            <person name="Palculict T."/>
            <person name="Patil S."/>
            <person name="Pu L.-L."/>
            <person name="Saada N."/>
            <person name="Tang L."/>
            <person name="Weissenberger G."/>
            <person name="Zhu Y."/>
            <person name="Hemphill L."/>
            <person name="Shang Y."/>
            <person name="Youmans B."/>
            <person name="Ayvaz T."/>
            <person name="Ross M."/>
            <person name="Santibanez J."/>
            <person name="Aqrawi P."/>
            <person name="Gross S."/>
            <person name="Joshi V."/>
            <person name="Fowler G."/>
            <person name="Nazareth L."/>
            <person name="Reid J."/>
            <person name="Worley K."/>
            <person name="Petrosino J."/>
            <person name="Highlander S."/>
            <person name="Gibbs R."/>
        </authorList>
    </citation>
    <scope>NUCLEOTIDE SEQUENCE [LARGE SCALE GENOMIC DNA]</scope>
    <source>
        <strain evidence="3">DSM 15272</strain>
    </source>
</reference>
<keyword evidence="4" id="KW-1185">Reference proteome</keyword>
<dbReference type="EMBL" id="ACLF03000002">
    <property type="protein sequence ID" value="EFQ84578.1"/>
    <property type="molecule type" value="Genomic_DNA"/>
</dbReference>
<sequence>MTASEVPGDAGSVSPRRLTAAVGAVVLLASLTACGGETAGGTSTTTVDQPGPGVTVSAGDDSVTSGGTLPEDFPEDAVSFPLGFDVTMAQERNVGGSTAWLVLGLVRDPISPVRESLATLYGEPDTETGDASFPDGVPVVMTWNDHEGYELTFTLTSNDDGDTAVTALVKPRTP</sequence>
<evidence type="ECO:0000313" key="4">
    <source>
        <dbReference type="Proteomes" id="UP000003111"/>
    </source>
</evidence>
<comment type="caution">
    <text evidence="3">The sequence shown here is derived from an EMBL/GenBank/DDBJ whole genome shotgun (WGS) entry which is preliminary data.</text>
</comment>
<dbReference type="HOGENOM" id="CLU_1536860_0_0_11"/>
<feature type="compositionally biased region" description="Low complexity" evidence="1">
    <location>
        <begin position="37"/>
        <end position="46"/>
    </location>
</feature>
<feature type="signal peptide" evidence="2">
    <location>
        <begin position="1"/>
        <end position="35"/>
    </location>
</feature>
<feature type="region of interest" description="Disordered" evidence="1">
    <location>
        <begin position="37"/>
        <end position="64"/>
    </location>
</feature>
<keyword evidence="2" id="KW-0732">Signal</keyword>
<dbReference type="Proteomes" id="UP000003111">
    <property type="component" value="Unassembled WGS sequence"/>
</dbReference>
<dbReference type="RefSeq" id="WP_007079309.1">
    <property type="nucleotide sequence ID" value="NZ_CM001024.1"/>
</dbReference>
<accession>E2S8S3</accession>
<gene>
    <name evidence="3" type="ORF">HMPREF0063_10430</name>
</gene>
<evidence type="ECO:0000256" key="1">
    <source>
        <dbReference type="SAM" id="MobiDB-lite"/>
    </source>
</evidence>
<proteinExistence type="predicted"/>
<name>E2S8S3_9ACTN</name>
<feature type="chain" id="PRO_5039174955" description="Tat pathway signal sequence domain protein" evidence="2">
    <location>
        <begin position="36"/>
        <end position="174"/>
    </location>
</feature>
<dbReference type="AlphaFoldDB" id="E2S8S3"/>
<evidence type="ECO:0008006" key="5">
    <source>
        <dbReference type="Google" id="ProtNLM"/>
    </source>
</evidence>
<evidence type="ECO:0000313" key="3">
    <source>
        <dbReference type="EMBL" id="EFQ84578.1"/>
    </source>
</evidence>
<protein>
    <recommendedName>
        <fullName evidence="5">Tat pathway signal sequence domain protein</fullName>
    </recommendedName>
</protein>